<keyword evidence="2" id="KW-0732">Signal</keyword>
<dbReference type="EMBL" id="FTNV01000003">
    <property type="protein sequence ID" value="SIS23038.1"/>
    <property type="molecule type" value="Genomic_DNA"/>
</dbReference>
<feature type="chain" id="PRO_5012501165" description="AAA+ family ATPase" evidence="2">
    <location>
        <begin position="21"/>
        <end position="130"/>
    </location>
</feature>
<evidence type="ECO:0008006" key="5">
    <source>
        <dbReference type="Google" id="ProtNLM"/>
    </source>
</evidence>
<proteinExistence type="predicted"/>
<evidence type="ECO:0000313" key="4">
    <source>
        <dbReference type="Proteomes" id="UP000186019"/>
    </source>
</evidence>
<dbReference type="AlphaFoldDB" id="A0A1N7HEA8"/>
<reference evidence="4" key="1">
    <citation type="submission" date="2017-01" db="EMBL/GenBank/DDBJ databases">
        <authorList>
            <person name="Varghese N."/>
            <person name="Submissions S."/>
        </authorList>
    </citation>
    <scope>NUCLEOTIDE SEQUENCE [LARGE SCALE GENOMIC DNA]</scope>
    <source>
        <strain evidence="4">DSM 29590</strain>
    </source>
</reference>
<dbReference type="STRING" id="573024.SAMN05216208_2493"/>
<evidence type="ECO:0000256" key="1">
    <source>
        <dbReference type="SAM" id="MobiDB-lite"/>
    </source>
</evidence>
<gene>
    <name evidence="3" type="ORF">SAMN05421666_2822</name>
</gene>
<dbReference type="Proteomes" id="UP000186019">
    <property type="component" value="Unassembled WGS sequence"/>
</dbReference>
<protein>
    <recommendedName>
        <fullName evidence="5">AAA+ family ATPase</fullName>
    </recommendedName>
</protein>
<feature type="region of interest" description="Disordered" evidence="1">
    <location>
        <begin position="102"/>
        <end position="130"/>
    </location>
</feature>
<feature type="signal peptide" evidence="2">
    <location>
        <begin position="1"/>
        <end position="20"/>
    </location>
</feature>
<accession>A0A1N7HEA8</accession>
<feature type="compositionally biased region" description="Basic and acidic residues" evidence="1">
    <location>
        <begin position="103"/>
        <end position="119"/>
    </location>
</feature>
<sequence length="130" mass="14081">MKKLALPLVLAFALAMPASAQDTEAPSKDGLSLIEDGARMFFEGLMQEAEPALEGMREMADRLGPQLRGFAEEMGPALAEILKDVEDLSVYEAPEQLPNGDIIIRRKEPLPPAPERPELGDAAPEGDIEI</sequence>
<dbReference type="RefSeq" id="WP_076535245.1">
    <property type="nucleotide sequence ID" value="NZ_CANNEL010000005.1"/>
</dbReference>
<name>A0A1N7HEA8_9RHOB</name>
<evidence type="ECO:0000313" key="3">
    <source>
        <dbReference type="EMBL" id="SIS23038.1"/>
    </source>
</evidence>
<dbReference type="OrthoDB" id="7308154at2"/>
<keyword evidence="4" id="KW-1185">Reference proteome</keyword>
<evidence type="ECO:0000256" key="2">
    <source>
        <dbReference type="SAM" id="SignalP"/>
    </source>
</evidence>
<organism evidence="3 4">
    <name type="scientific">Roseovarius nanhaiticus</name>
    <dbReference type="NCBI Taxonomy" id="573024"/>
    <lineage>
        <taxon>Bacteria</taxon>
        <taxon>Pseudomonadati</taxon>
        <taxon>Pseudomonadota</taxon>
        <taxon>Alphaproteobacteria</taxon>
        <taxon>Rhodobacterales</taxon>
        <taxon>Roseobacteraceae</taxon>
        <taxon>Roseovarius</taxon>
    </lineage>
</organism>